<dbReference type="InterPro" id="IPR050491">
    <property type="entry name" value="AmpC-like"/>
</dbReference>
<sequence>MITKNLVFRGTAAAVLALTVAASTTPVQAAGHADLRPVVEGLTGPDGAPGALAEVNGRGGRRVATSGVADVRTGTPVDPRSHFRIGSLTKPFVATVVLQLVGEGRIKLDVPVERYLPGVVRGADNDGREITVRQLLQHRSGLPDILKHLPPLDVLKDPLRHWEARELVDIALRHPREFVPGKSWGYSSTNYLLAGMIIERVTGRSYGKEIKRRIIVPLGLDDTIVPSDDPDIPGPHPQGYVRPESDLVDITRLNPTVAGAGGGMISSASDINRFLAALLRGRLLKPPQLREMMDARDTGRPSGSKYGLGLQWFPAKACGEGFWGHNGDMLGFSVRAGATTDGRQATVMVNLNPGGGPALDDAMEKALPTALCRN</sequence>
<dbReference type="PANTHER" id="PTHR46825">
    <property type="entry name" value="D-ALANYL-D-ALANINE-CARBOXYPEPTIDASE/ENDOPEPTIDASE AMPH"/>
    <property type="match status" value="1"/>
</dbReference>
<organism evidence="3 4">
    <name type="scientific">Actinomadura rudentiformis</name>
    <dbReference type="NCBI Taxonomy" id="359158"/>
    <lineage>
        <taxon>Bacteria</taxon>
        <taxon>Bacillati</taxon>
        <taxon>Actinomycetota</taxon>
        <taxon>Actinomycetes</taxon>
        <taxon>Streptosporangiales</taxon>
        <taxon>Thermomonosporaceae</taxon>
        <taxon>Actinomadura</taxon>
    </lineage>
</organism>
<dbReference type="OrthoDB" id="3499702at2"/>
<evidence type="ECO:0000256" key="1">
    <source>
        <dbReference type="SAM" id="SignalP"/>
    </source>
</evidence>
<dbReference type="PANTHER" id="PTHR46825:SF7">
    <property type="entry name" value="D-ALANYL-D-ALANINE CARBOXYPEPTIDASE"/>
    <property type="match status" value="1"/>
</dbReference>
<dbReference type="SUPFAM" id="SSF56601">
    <property type="entry name" value="beta-lactamase/transpeptidase-like"/>
    <property type="match status" value="1"/>
</dbReference>
<dbReference type="InterPro" id="IPR001466">
    <property type="entry name" value="Beta-lactam-related"/>
</dbReference>
<dbReference type="Pfam" id="PF00144">
    <property type="entry name" value="Beta-lactamase"/>
    <property type="match status" value="1"/>
</dbReference>
<feature type="signal peptide" evidence="1">
    <location>
        <begin position="1"/>
        <end position="29"/>
    </location>
</feature>
<accession>A0A6H9Z0A2</accession>
<dbReference type="InterPro" id="IPR012338">
    <property type="entry name" value="Beta-lactam/transpept-like"/>
</dbReference>
<dbReference type="EMBL" id="WBMT01000007">
    <property type="protein sequence ID" value="KAB2348569.1"/>
    <property type="molecule type" value="Genomic_DNA"/>
</dbReference>
<dbReference type="AlphaFoldDB" id="A0A6H9Z0A2"/>
<reference evidence="3 4" key="1">
    <citation type="submission" date="2019-09" db="EMBL/GenBank/DDBJ databases">
        <title>Actinomadura physcomitrii sp. nov., a novel actinomycete isolated from moss [Physcomitrium sphaericum (Ludw) Fuernr].</title>
        <authorList>
            <person name="Zhuang X."/>
            <person name="Liu C."/>
        </authorList>
    </citation>
    <scope>NUCLEOTIDE SEQUENCE [LARGE SCALE GENOMIC DNA]</scope>
    <source>
        <strain evidence="3 4">HMC1</strain>
    </source>
</reference>
<comment type="caution">
    <text evidence="3">The sequence shown here is derived from an EMBL/GenBank/DDBJ whole genome shotgun (WGS) entry which is preliminary data.</text>
</comment>
<evidence type="ECO:0000313" key="3">
    <source>
        <dbReference type="EMBL" id="KAB2348569.1"/>
    </source>
</evidence>
<feature type="domain" description="Beta-lactamase-related" evidence="2">
    <location>
        <begin position="44"/>
        <end position="365"/>
    </location>
</feature>
<evidence type="ECO:0000259" key="2">
    <source>
        <dbReference type="Pfam" id="PF00144"/>
    </source>
</evidence>
<keyword evidence="1" id="KW-0732">Signal</keyword>
<proteinExistence type="predicted"/>
<dbReference type="RefSeq" id="WP_151561297.1">
    <property type="nucleotide sequence ID" value="NZ_WBMT01000007.1"/>
</dbReference>
<feature type="chain" id="PRO_5026227166" evidence="1">
    <location>
        <begin position="30"/>
        <end position="374"/>
    </location>
</feature>
<name>A0A6H9Z0A2_9ACTN</name>
<dbReference type="Gene3D" id="3.40.710.10">
    <property type="entry name" value="DD-peptidase/beta-lactamase superfamily"/>
    <property type="match status" value="1"/>
</dbReference>
<dbReference type="Proteomes" id="UP000468735">
    <property type="component" value="Unassembled WGS sequence"/>
</dbReference>
<keyword evidence="4" id="KW-1185">Reference proteome</keyword>
<protein>
    <submittedName>
        <fullName evidence="3">Beta-lactamase family protein</fullName>
    </submittedName>
</protein>
<evidence type="ECO:0000313" key="4">
    <source>
        <dbReference type="Proteomes" id="UP000468735"/>
    </source>
</evidence>
<gene>
    <name evidence="3" type="ORF">F8566_17505</name>
</gene>